<proteinExistence type="predicted"/>
<name>Q0E601_9CAUD</name>
<reference evidence="1 2" key="1">
    <citation type="journal article" date="2006" name="J. Bacteriol.">
        <title>Genomic analysis of Pseudomonas aeruginosa phages LKD16 and LKA1: establishment of the phiKMV subgroup within the T7 supergroup.</title>
        <authorList>
            <person name="Ceyssens P.J."/>
            <person name="Lavigne R."/>
            <person name="Mattheus W."/>
            <person name="Chibeu A."/>
            <person name="Hertveldt K."/>
            <person name="Mast J."/>
            <person name="Robben J."/>
            <person name="Volckaert G."/>
        </authorList>
    </citation>
    <scope>NUCLEOTIDE SEQUENCE</scope>
</reference>
<dbReference type="Proteomes" id="UP000002089">
    <property type="component" value="Segment"/>
</dbReference>
<evidence type="ECO:0000313" key="1">
    <source>
        <dbReference type="EMBL" id="CAK24981.1"/>
    </source>
</evidence>
<dbReference type="RefSeq" id="YP_001522854.1">
    <property type="nucleotide sequence ID" value="NC_009936.1"/>
</dbReference>
<dbReference type="GeneID" id="5687490"/>
<accession>Q0E601</accession>
<keyword evidence="2" id="KW-1185">Reference proteome</keyword>
<evidence type="ECO:0000313" key="2">
    <source>
        <dbReference type="Proteomes" id="UP000002089"/>
    </source>
</evidence>
<dbReference type="KEGG" id="vg:5687490"/>
<protein>
    <submittedName>
        <fullName evidence="1">Uncharacterized protein</fullName>
    </submittedName>
</protein>
<dbReference type="EMBL" id="AM265639">
    <property type="protein sequence ID" value="CAK24981.1"/>
    <property type="molecule type" value="Genomic_DNA"/>
</dbReference>
<organism evidence="1 2">
    <name type="scientific">Pseudomonas phage LKA1</name>
    <dbReference type="NCBI Taxonomy" id="386793"/>
    <lineage>
        <taxon>Viruses</taxon>
        <taxon>Duplodnaviria</taxon>
        <taxon>Heunggongvirae</taxon>
        <taxon>Uroviricota</taxon>
        <taxon>Caudoviricetes</taxon>
        <taxon>Autographivirales</taxon>
        <taxon>Autoscriptoviridae</taxon>
        <taxon>Stubburvirus</taxon>
        <taxon>Stubburvirus LKA1</taxon>
    </lineage>
</organism>
<sequence>MTLRTYKGNPVPAWAEYVVVGPFSDELYWANDHRRASECIAVRDNRHVREGWRREELDPLPVEEVWVVSGQALDCRTSNRYRTEAEAAELAFKLACIYKDVPFYVARVTQKITQPKPVLPEPIVEKL</sequence>